<dbReference type="Proteomes" id="UP000198440">
    <property type="component" value="Unassembled WGS sequence"/>
</dbReference>
<comment type="subcellular location">
    <subcellularLocation>
        <location evidence="1">Periplasm</location>
    </subcellularLocation>
</comment>
<dbReference type="Gene3D" id="2.70.98.70">
    <property type="match status" value="1"/>
</dbReference>
<dbReference type="InterPro" id="IPR012480">
    <property type="entry name" value="Hepar_II_III_C"/>
</dbReference>
<dbReference type="InterPro" id="IPR031680">
    <property type="entry name" value="Hepar_II_III_N"/>
</dbReference>
<dbReference type="Gene3D" id="1.50.10.100">
    <property type="entry name" value="Chondroitin AC/alginate lyase"/>
    <property type="match status" value="1"/>
</dbReference>
<dbReference type="Pfam" id="PF07940">
    <property type="entry name" value="Hepar_II_III_C"/>
    <property type="match status" value="1"/>
</dbReference>
<proteinExistence type="predicted"/>
<feature type="domain" description="Heparinase II/III-like C-terminal" evidence="5">
    <location>
        <begin position="308"/>
        <end position="521"/>
    </location>
</feature>
<keyword evidence="2" id="KW-0732">Signal</keyword>
<evidence type="ECO:0000259" key="6">
    <source>
        <dbReference type="Pfam" id="PF16889"/>
    </source>
</evidence>
<name>A0A239D9C2_9RHOB</name>
<dbReference type="GO" id="GO:0016829">
    <property type="term" value="F:lyase activity"/>
    <property type="evidence" value="ECO:0007669"/>
    <property type="project" value="UniProtKB-KW"/>
</dbReference>
<sequence length="546" mass="60680">MIHRASRLLRTVRHLRPVQVYGRLWFRLSRPRPDLSPAPSLRPISGPWQPPACRAPALTGPGAFRLLNEDGTLAAHGWDDPAKAKLWRYNQHYFDDLNAVSAVKRGAWHTALIDDWIAANPPGRGTGWEPYPTSLRIVNWVKWGLAGNSLDDTARRSLAIQTRWLMRRLEWHLLGNHLFANAKALVFAGLHYDGREAARWLAKGTEILAREIPEQILRDGGQFELSPMYHALAVEDLLDLVNIARAFGREDLAEAWGAHVPSMLRWLVTMTQPDGDLAFFNDTAIGIAPTTDQLLAYAEKLGFPAPPPLPDLLHLPDSGYVRLKRGLVVLIADLARIGPDYLPGHAHADTLSFELSLHGRRVIVNSGTSVYGLGPERLRQRSTAAHSTVVIGGRDSSEVWSGFRVGRRARPFDIDLRDEGGVLIATGAHDGYRHLPGSPVHRRTWELGDDALILQDRIEGRGEHLVEVIFHLAPGLVPVQLDQSEVEIRTQADAVLAVLSVRNGAVDVVPSSWHPEFGRSMSAYATHIKAQSALPITVETMLRWKE</sequence>
<evidence type="ECO:0000256" key="4">
    <source>
        <dbReference type="ARBA" id="ARBA00023239"/>
    </source>
</evidence>
<gene>
    <name evidence="7" type="ORF">SAMN04488078_101018</name>
</gene>
<protein>
    <submittedName>
        <fullName evidence="7">Uncharacterized conserved protein, heparinase superfamily</fullName>
    </submittedName>
</protein>
<dbReference type="PANTHER" id="PTHR39210:SF1">
    <property type="entry name" value="HEPARIN-SULFATE LYASE"/>
    <property type="match status" value="1"/>
</dbReference>
<dbReference type="SUPFAM" id="SSF48230">
    <property type="entry name" value="Chondroitin AC/alginate lyase"/>
    <property type="match status" value="1"/>
</dbReference>
<evidence type="ECO:0000256" key="3">
    <source>
        <dbReference type="ARBA" id="ARBA00022764"/>
    </source>
</evidence>
<reference evidence="7 8" key="1">
    <citation type="submission" date="2017-06" db="EMBL/GenBank/DDBJ databases">
        <authorList>
            <person name="Kim H.J."/>
            <person name="Triplett B.A."/>
        </authorList>
    </citation>
    <scope>NUCLEOTIDE SEQUENCE [LARGE SCALE GENOMIC DNA]</scope>
    <source>
        <strain evidence="7 8">DSM 11445</strain>
    </source>
</reference>
<dbReference type="AlphaFoldDB" id="A0A239D9C2"/>
<organism evidence="7 8">
    <name type="scientific">Antarctobacter heliothermus</name>
    <dbReference type="NCBI Taxonomy" id="74033"/>
    <lineage>
        <taxon>Bacteria</taxon>
        <taxon>Pseudomonadati</taxon>
        <taxon>Pseudomonadota</taxon>
        <taxon>Alphaproteobacteria</taxon>
        <taxon>Rhodobacterales</taxon>
        <taxon>Roseobacteraceae</taxon>
        <taxon>Antarctobacter</taxon>
    </lineage>
</organism>
<evidence type="ECO:0000259" key="5">
    <source>
        <dbReference type="Pfam" id="PF07940"/>
    </source>
</evidence>
<evidence type="ECO:0000313" key="7">
    <source>
        <dbReference type="EMBL" id="SNS29086.1"/>
    </source>
</evidence>
<evidence type="ECO:0000256" key="1">
    <source>
        <dbReference type="ARBA" id="ARBA00004418"/>
    </source>
</evidence>
<dbReference type="PANTHER" id="PTHR39210">
    <property type="entry name" value="HEPARIN-SULFATE LYASE"/>
    <property type="match status" value="1"/>
</dbReference>
<dbReference type="Pfam" id="PF16889">
    <property type="entry name" value="Hepar_II_III_N"/>
    <property type="match status" value="1"/>
</dbReference>
<keyword evidence="3" id="KW-0574">Periplasm</keyword>
<feature type="domain" description="Heparin-sulfate lyase N-terminal" evidence="6">
    <location>
        <begin position="171"/>
        <end position="284"/>
    </location>
</feature>
<keyword evidence="4" id="KW-0456">Lyase</keyword>
<dbReference type="InterPro" id="IPR008929">
    <property type="entry name" value="Chondroitin_lyas"/>
</dbReference>
<accession>A0A239D9C2</accession>
<evidence type="ECO:0000313" key="8">
    <source>
        <dbReference type="Proteomes" id="UP000198440"/>
    </source>
</evidence>
<evidence type="ECO:0000256" key="2">
    <source>
        <dbReference type="ARBA" id="ARBA00022729"/>
    </source>
</evidence>
<dbReference type="EMBL" id="FZON01000010">
    <property type="protein sequence ID" value="SNS29086.1"/>
    <property type="molecule type" value="Genomic_DNA"/>
</dbReference>
<dbReference type="GO" id="GO:0042597">
    <property type="term" value="C:periplasmic space"/>
    <property type="evidence" value="ECO:0007669"/>
    <property type="project" value="UniProtKB-SubCell"/>
</dbReference>